<keyword evidence="3" id="KW-1185">Reference proteome</keyword>
<dbReference type="AlphaFoldDB" id="A0A6L9MH28"/>
<keyword evidence="1" id="KW-0812">Transmembrane</keyword>
<sequence>MSSPEASAPRAARAPTAAFARLRESLRRRRGKRQRRISAILRAYSHRDRDIPTIGDLSEAFDARSFGAFFIVFGGANLIPLPPGTSLVFGVPLLLFTIQLAIGRHRLWLPQRVRNIRLKPETMSMLVVRLGPYLRKVERLARHRAWPEPEWVVLSAIGWFSFVMALLVAIPFPLTNMFPGVSIALAGVAITARDGLWLIASVVVGIGAALFLAGVYGAALFAFLQLF</sequence>
<feature type="transmembrane region" description="Helical" evidence="1">
    <location>
        <begin position="87"/>
        <end position="109"/>
    </location>
</feature>
<dbReference type="PANTHER" id="PTHR41795">
    <property type="entry name" value="EXOPOLYSACCHARIDE SYNTHESIS PROTEIN"/>
    <property type="match status" value="1"/>
</dbReference>
<evidence type="ECO:0000313" key="2">
    <source>
        <dbReference type="EMBL" id="NDV86872.1"/>
    </source>
</evidence>
<dbReference type="PANTHER" id="PTHR41795:SF1">
    <property type="entry name" value="EXOPOLYSACCHARIDE SYNTHESIS PROTEIN"/>
    <property type="match status" value="1"/>
</dbReference>
<proteinExistence type="predicted"/>
<comment type="caution">
    <text evidence="2">The sequence shown here is derived from an EMBL/GenBank/DDBJ whole genome shotgun (WGS) entry which is preliminary data.</text>
</comment>
<dbReference type="EMBL" id="JAAAMJ010000005">
    <property type="protein sequence ID" value="NDV86872.1"/>
    <property type="molecule type" value="Genomic_DNA"/>
</dbReference>
<gene>
    <name evidence="2" type="ORF">GTW51_09165</name>
</gene>
<evidence type="ECO:0000256" key="1">
    <source>
        <dbReference type="SAM" id="Phobius"/>
    </source>
</evidence>
<name>A0A6L9MH28_9HYPH</name>
<protein>
    <submittedName>
        <fullName evidence="2">Exopolysaccharide biosynthesis protein</fullName>
    </submittedName>
</protein>
<keyword evidence="1" id="KW-1133">Transmembrane helix</keyword>
<dbReference type="PIRSF" id="PIRSF033239">
    <property type="entry name" value="ExoD"/>
    <property type="match status" value="1"/>
</dbReference>
<reference evidence="2 3" key="1">
    <citation type="submission" date="2020-01" db="EMBL/GenBank/DDBJ databases">
        <title>Genomes of bacteria type strains.</title>
        <authorList>
            <person name="Chen J."/>
            <person name="Zhu S."/>
            <person name="Chen J."/>
        </authorList>
    </citation>
    <scope>NUCLEOTIDE SEQUENCE [LARGE SCALE GENOMIC DNA]</scope>
    <source>
        <strain evidence="2 3">KCTC 52919</strain>
    </source>
</reference>
<accession>A0A6L9MH28</accession>
<evidence type="ECO:0000313" key="3">
    <source>
        <dbReference type="Proteomes" id="UP000476332"/>
    </source>
</evidence>
<dbReference type="RefSeq" id="WP_163043621.1">
    <property type="nucleotide sequence ID" value="NZ_JAAAMJ010000005.1"/>
</dbReference>
<keyword evidence="1" id="KW-0472">Membrane</keyword>
<feature type="transmembrane region" description="Helical" evidence="1">
    <location>
        <begin position="151"/>
        <end position="175"/>
    </location>
</feature>
<dbReference type="Pfam" id="PF06055">
    <property type="entry name" value="ExoD"/>
    <property type="match status" value="1"/>
</dbReference>
<organism evidence="2 3">
    <name type="scientific">Aurantimonas aggregata</name>
    <dbReference type="NCBI Taxonomy" id="2047720"/>
    <lineage>
        <taxon>Bacteria</taxon>
        <taxon>Pseudomonadati</taxon>
        <taxon>Pseudomonadota</taxon>
        <taxon>Alphaproteobacteria</taxon>
        <taxon>Hyphomicrobiales</taxon>
        <taxon>Aurantimonadaceae</taxon>
        <taxon>Aurantimonas</taxon>
    </lineage>
</organism>
<feature type="transmembrane region" description="Helical" evidence="1">
    <location>
        <begin position="195"/>
        <end position="224"/>
    </location>
</feature>
<dbReference type="Proteomes" id="UP000476332">
    <property type="component" value="Unassembled WGS sequence"/>
</dbReference>
<dbReference type="InterPro" id="IPR010331">
    <property type="entry name" value="ExoD"/>
</dbReference>